<keyword evidence="3" id="KW-1185">Reference proteome</keyword>
<dbReference type="GO" id="GO:0016491">
    <property type="term" value="F:oxidoreductase activity"/>
    <property type="evidence" value="ECO:0007669"/>
    <property type="project" value="UniProtKB-KW"/>
</dbReference>
<dbReference type="Pfam" id="PF03358">
    <property type="entry name" value="FMN_red"/>
    <property type="match status" value="1"/>
</dbReference>
<dbReference type="InterPro" id="IPR029039">
    <property type="entry name" value="Flavoprotein-like_sf"/>
</dbReference>
<organism evidence="2 3">
    <name type="scientific">Labrys neptuniae</name>
    <dbReference type="NCBI Taxonomy" id="376174"/>
    <lineage>
        <taxon>Bacteria</taxon>
        <taxon>Pseudomonadati</taxon>
        <taxon>Pseudomonadota</taxon>
        <taxon>Alphaproteobacteria</taxon>
        <taxon>Hyphomicrobiales</taxon>
        <taxon>Xanthobacteraceae</taxon>
        <taxon>Labrys</taxon>
    </lineage>
</organism>
<keyword evidence="2" id="KW-0560">Oxidoreductase</keyword>
<gene>
    <name evidence="2" type="ORF">ABXS05_07720</name>
</gene>
<feature type="domain" description="NADPH-dependent FMN reductase-like" evidence="1">
    <location>
        <begin position="7"/>
        <end position="146"/>
    </location>
</feature>
<dbReference type="SUPFAM" id="SSF52218">
    <property type="entry name" value="Flavoproteins"/>
    <property type="match status" value="1"/>
</dbReference>
<dbReference type="InterPro" id="IPR050712">
    <property type="entry name" value="NAD(P)H-dep_reductase"/>
</dbReference>
<evidence type="ECO:0000313" key="2">
    <source>
        <dbReference type="EMBL" id="MEW9305418.1"/>
    </source>
</evidence>
<accession>A0ABV3PIF3</accession>
<dbReference type="PANTHER" id="PTHR30543">
    <property type="entry name" value="CHROMATE REDUCTASE"/>
    <property type="match status" value="1"/>
</dbReference>
<dbReference type="RefSeq" id="WP_367623474.1">
    <property type="nucleotide sequence ID" value="NZ_JBFNQD010000002.1"/>
</dbReference>
<evidence type="ECO:0000313" key="3">
    <source>
        <dbReference type="Proteomes" id="UP001555786"/>
    </source>
</evidence>
<evidence type="ECO:0000259" key="1">
    <source>
        <dbReference type="Pfam" id="PF03358"/>
    </source>
</evidence>
<comment type="caution">
    <text evidence="2">The sequence shown here is derived from an EMBL/GenBank/DDBJ whole genome shotgun (WGS) entry which is preliminary data.</text>
</comment>
<dbReference type="EMBL" id="JBFNQD010000002">
    <property type="protein sequence ID" value="MEW9305418.1"/>
    <property type="molecule type" value="Genomic_DNA"/>
</dbReference>
<dbReference type="PANTHER" id="PTHR30543:SF21">
    <property type="entry name" value="NAD(P)H-DEPENDENT FMN REDUCTASE LOT6"/>
    <property type="match status" value="1"/>
</dbReference>
<dbReference type="EC" id="1.-.-.-" evidence="2"/>
<dbReference type="InterPro" id="IPR005025">
    <property type="entry name" value="FMN_Rdtase-like_dom"/>
</dbReference>
<dbReference type="Gene3D" id="3.40.50.360">
    <property type="match status" value="1"/>
</dbReference>
<dbReference type="Proteomes" id="UP001555786">
    <property type="component" value="Unassembled WGS sequence"/>
</dbReference>
<proteinExistence type="predicted"/>
<sequence length="195" mass="21734">MSRQPLRLGLIYGSSRRGRFCDTIGQWAHSRIAHTRQFDIDIVDPQQIDLAALLHQEDCPARQALRRRLADADCFVLVTPEYNHGYTAAAKLIIDAAGREWAEKPIAFVSYGGISGGLRAIEQLRLVFAELHAIALRDSVSLANAWRAIDAEGRLMPGPETCQAMEVMIGQLQRWAGTLRQIRQVDAARASTQTR</sequence>
<reference evidence="2 3" key="1">
    <citation type="submission" date="2024-07" db="EMBL/GenBank/DDBJ databases">
        <title>Description of Labrys sedimenti sp. nov., isolated from a diclofenac-degrading enrichment culture.</title>
        <authorList>
            <person name="Tancsics A."/>
            <person name="Csepanyi A."/>
        </authorList>
    </citation>
    <scope>NUCLEOTIDE SEQUENCE [LARGE SCALE GENOMIC DNA]</scope>
    <source>
        <strain evidence="2 3">LMG 23578</strain>
    </source>
</reference>
<name>A0ABV3PIF3_9HYPH</name>
<protein>
    <submittedName>
        <fullName evidence="2">NAD(P)H-dependent oxidoreductase</fullName>
        <ecNumber evidence="2">1.-.-.-</ecNumber>
    </submittedName>
</protein>